<dbReference type="Pfam" id="PF13439">
    <property type="entry name" value="Glyco_transf_4"/>
    <property type="match status" value="1"/>
</dbReference>
<dbReference type="SUPFAM" id="SSF53756">
    <property type="entry name" value="UDP-Glycosyltransferase/glycogen phosphorylase"/>
    <property type="match status" value="1"/>
</dbReference>
<dbReference type="EMBL" id="JAFFTA010000019">
    <property type="protein sequence ID" value="MBM9914385.1"/>
    <property type="molecule type" value="Genomic_DNA"/>
</dbReference>
<proteinExistence type="predicted"/>
<dbReference type="PANTHER" id="PTHR12526:SF636">
    <property type="entry name" value="BLL3647 PROTEIN"/>
    <property type="match status" value="1"/>
</dbReference>
<keyword evidence="5" id="KW-1185">Reference proteome</keyword>
<protein>
    <submittedName>
        <fullName evidence="3">Glycosyltransferase family 4 protein</fullName>
    </submittedName>
</protein>
<evidence type="ECO:0000313" key="5">
    <source>
        <dbReference type="Proteomes" id="UP000749453"/>
    </source>
</evidence>
<evidence type="ECO:0000313" key="6">
    <source>
        <dbReference type="Proteomes" id="UP000784064"/>
    </source>
</evidence>
<dbReference type="EMBL" id="JAFFTB010000033">
    <property type="protein sequence ID" value="MBM9940120.1"/>
    <property type="molecule type" value="Genomic_DNA"/>
</dbReference>
<dbReference type="InterPro" id="IPR001296">
    <property type="entry name" value="Glyco_trans_1"/>
</dbReference>
<accession>A0AAW4GJV3</accession>
<dbReference type="RefSeq" id="WP_100553098.1">
    <property type="nucleotide sequence ID" value="NZ_CBCSJZ010000044.1"/>
</dbReference>
<evidence type="ECO:0000313" key="4">
    <source>
        <dbReference type="EMBL" id="MBM9940120.1"/>
    </source>
</evidence>
<dbReference type="Pfam" id="PF00534">
    <property type="entry name" value="Glycos_transf_1"/>
    <property type="match status" value="1"/>
</dbReference>
<dbReference type="Proteomes" id="UP000784064">
    <property type="component" value="Unassembled WGS sequence"/>
</dbReference>
<dbReference type="InterPro" id="IPR028098">
    <property type="entry name" value="Glyco_trans_4-like_N"/>
</dbReference>
<reference evidence="5" key="1">
    <citation type="submission" date="2021-01" db="EMBL/GenBank/DDBJ databases">
        <title>Stenotrophomonas maltophilia.</title>
        <authorList>
            <person name="Yu Y."/>
        </authorList>
    </citation>
    <scope>NUCLEOTIDE SEQUENCE [LARGE SCALE GENOMIC DNA]</scope>
    <source>
        <strain evidence="5">As-6</strain>
    </source>
</reference>
<evidence type="ECO:0000259" key="1">
    <source>
        <dbReference type="Pfam" id="PF00534"/>
    </source>
</evidence>
<organism evidence="3 6">
    <name type="scientific">Stenotrophomonas lactitubi</name>
    <dbReference type="NCBI Taxonomy" id="2045214"/>
    <lineage>
        <taxon>Bacteria</taxon>
        <taxon>Pseudomonadati</taxon>
        <taxon>Pseudomonadota</taxon>
        <taxon>Gammaproteobacteria</taxon>
        <taxon>Lysobacterales</taxon>
        <taxon>Lysobacteraceae</taxon>
        <taxon>Stenotrophomonas</taxon>
    </lineage>
</organism>
<name>A0AAW4GJV3_9GAMM</name>
<dbReference type="AlphaFoldDB" id="A0AAW4GJV3"/>
<dbReference type="GO" id="GO:0016757">
    <property type="term" value="F:glycosyltransferase activity"/>
    <property type="evidence" value="ECO:0007669"/>
    <property type="project" value="InterPro"/>
</dbReference>
<dbReference type="Proteomes" id="UP000749453">
    <property type="component" value="Unassembled WGS sequence"/>
</dbReference>
<feature type="domain" description="Glycosyltransferase subfamily 4-like N-terminal" evidence="2">
    <location>
        <begin position="16"/>
        <end position="160"/>
    </location>
</feature>
<sequence>MNRPLRILHTEAAKGMGGQEIYIFRHMQVMRARGHDVALLCQPDARLATRARDDGFTVHTLRMGGMGRLLRGIWSVSRLVRRERYDVVNTTSRRDALIAAAGARLGGTPLVVRSRHLMSPVNSLLTYTGLPHRVITVSNFVKQLLADRGIPADHIGIVPPMAVSPTGIDAAQEPSWQALQETRSRVRAELGFDEQDIVVGCVAVLREPKGHAELLQAMVPLCKANPRLHLVVVGDGQAVMQRLQATCAEHELQRQVHLLGFRSDASQLMPGFDIFALATHKEASGTVFLEAAQAGLPIVSHRVGGVPEMLVEGSNAILTRLGDSAALTGALRLLVDDPERRRQMGRSGWDWIRSAKRFSPEGHAEATEHYYHQWMKELGHG</sequence>
<gene>
    <name evidence="3" type="ORF">JJW18_12980</name>
    <name evidence="4" type="ORF">JJW19_18445</name>
</gene>
<feature type="domain" description="Glycosyl transferase family 1" evidence="1">
    <location>
        <begin position="185"/>
        <end position="348"/>
    </location>
</feature>
<reference evidence="3" key="2">
    <citation type="submission" date="2021-01" db="EMBL/GenBank/DDBJ databases">
        <authorList>
            <person name="Yu Y."/>
        </authorList>
    </citation>
    <scope>NUCLEOTIDE SEQUENCE</scope>
    <source>
        <strain evidence="3">As-5</strain>
        <strain evidence="4">As-6</strain>
    </source>
</reference>
<comment type="caution">
    <text evidence="3">The sequence shown here is derived from an EMBL/GenBank/DDBJ whole genome shotgun (WGS) entry which is preliminary data.</text>
</comment>
<dbReference type="CDD" id="cd03801">
    <property type="entry name" value="GT4_PimA-like"/>
    <property type="match status" value="1"/>
</dbReference>
<dbReference type="GeneID" id="97223696"/>
<evidence type="ECO:0000313" key="3">
    <source>
        <dbReference type="EMBL" id="MBM9914385.1"/>
    </source>
</evidence>
<dbReference type="PANTHER" id="PTHR12526">
    <property type="entry name" value="GLYCOSYLTRANSFERASE"/>
    <property type="match status" value="1"/>
</dbReference>
<dbReference type="GO" id="GO:1901135">
    <property type="term" value="P:carbohydrate derivative metabolic process"/>
    <property type="evidence" value="ECO:0007669"/>
    <property type="project" value="UniProtKB-ARBA"/>
</dbReference>
<dbReference type="Gene3D" id="3.40.50.2000">
    <property type="entry name" value="Glycogen Phosphorylase B"/>
    <property type="match status" value="2"/>
</dbReference>
<evidence type="ECO:0000259" key="2">
    <source>
        <dbReference type="Pfam" id="PF13439"/>
    </source>
</evidence>